<dbReference type="EMBL" id="JACXIZ010000026">
    <property type="protein sequence ID" value="MBD2846628.1"/>
    <property type="molecule type" value="Genomic_DNA"/>
</dbReference>
<keyword evidence="2" id="KW-0547">Nucleotide-binding</keyword>
<evidence type="ECO:0000256" key="1">
    <source>
        <dbReference type="ARBA" id="ARBA00007913"/>
    </source>
</evidence>
<dbReference type="Proteomes" id="UP000621560">
    <property type="component" value="Unassembled WGS sequence"/>
</dbReference>
<dbReference type="PANTHER" id="PTHR43788">
    <property type="entry name" value="DNA2/NAM7 HELICASE FAMILY MEMBER"/>
    <property type="match status" value="1"/>
</dbReference>
<dbReference type="Gene3D" id="3.40.50.300">
    <property type="entry name" value="P-loop containing nucleotide triphosphate hydrolases"/>
    <property type="match status" value="3"/>
</dbReference>
<dbReference type="InterPro" id="IPR041679">
    <property type="entry name" value="DNA2/NAM7-like_C"/>
</dbReference>
<organism evidence="8 9">
    <name type="scientific">Paenibacillus sabuli</name>
    <dbReference type="NCBI Taxonomy" id="2772509"/>
    <lineage>
        <taxon>Bacteria</taxon>
        <taxon>Bacillati</taxon>
        <taxon>Bacillota</taxon>
        <taxon>Bacilli</taxon>
        <taxon>Bacillales</taxon>
        <taxon>Paenibacillaceae</taxon>
        <taxon>Paenibacillus</taxon>
    </lineage>
</organism>
<dbReference type="Pfam" id="PF13087">
    <property type="entry name" value="AAA_12"/>
    <property type="match status" value="1"/>
</dbReference>
<dbReference type="InterPro" id="IPR027417">
    <property type="entry name" value="P-loop_NTPase"/>
</dbReference>
<evidence type="ECO:0000313" key="8">
    <source>
        <dbReference type="EMBL" id="MBD2846628.1"/>
    </source>
</evidence>
<feature type="coiled-coil region" evidence="6">
    <location>
        <begin position="646"/>
        <end position="680"/>
    </location>
</feature>
<keyword evidence="9" id="KW-1185">Reference proteome</keyword>
<dbReference type="GO" id="GO:0016787">
    <property type="term" value="F:hydrolase activity"/>
    <property type="evidence" value="ECO:0007669"/>
    <property type="project" value="UniProtKB-KW"/>
</dbReference>
<evidence type="ECO:0000256" key="2">
    <source>
        <dbReference type="ARBA" id="ARBA00022741"/>
    </source>
</evidence>
<reference evidence="8" key="1">
    <citation type="submission" date="2020-09" db="EMBL/GenBank/DDBJ databases">
        <title>A novel bacterium of genus Paenibacillus, isolated from South China Sea.</title>
        <authorList>
            <person name="Huang H."/>
            <person name="Mo K."/>
            <person name="Hu Y."/>
        </authorList>
    </citation>
    <scope>NUCLEOTIDE SEQUENCE</scope>
    <source>
        <strain evidence="8">IB182496</strain>
    </source>
</reference>
<dbReference type="InterPro" id="IPR001736">
    <property type="entry name" value="PLipase_D/transphosphatidylase"/>
</dbReference>
<dbReference type="GO" id="GO:0006793">
    <property type="term" value="P:phosphorus metabolic process"/>
    <property type="evidence" value="ECO:0007669"/>
    <property type="project" value="UniProtKB-ARBA"/>
</dbReference>
<evidence type="ECO:0000256" key="4">
    <source>
        <dbReference type="ARBA" id="ARBA00022806"/>
    </source>
</evidence>
<dbReference type="PROSITE" id="PS50035">
    <property type="entry name" value="PLD"/>
    <property type="match status" value="1"/>
</dbReference>
<dbReference type="InterPro" id="IPR025202">
    <property type="entry name" value="PLD-like_dom"/>
</dbReference>
<protein>
    <recommendedName>
        <fullName evidence="7">PLD phosphodiesterase domain-containing protein</fullName>
    </recommendedName>
</protein>
<keyword evidence="5" id="KW-0067">ATP-binding</keyword>
<dbReference type="InterPro" id="IPR050534">
    <property type="entry name" value="Coronavir_polyprotein_1ab"/>
</dbReference>
<dbReference type="SUPFAM" id="SSF52540">
    <property type="entry name" value="P-loop containing nucleoside triphosphate hydrolases"/>
    <property type="match status" value="1"/>
</dbReference>
<sequence length="1287" mass="145841">MSNELNQMLNYFILYEKYARFLTNTLELKDGEHLPEAALAQPQEMQEAIRNRQVAAVLALWEQFPDIKGLLHRDTRQGWQARIADILEGKASLDSLVDELGFEYPDNRNQFTAYVREIKDQEEITICYPLFLNGQYKRNGVQTFRPVMTFRCGPAIEGLPVRSFVMNRESLEIILARGLQCEVEDARAFAGQAYSELCDKIDSLVSTSIPHMIDLLDQCIRDALPGRSFEGILRFDGYADWTLMRAVYVTQDDLQDVAEPIFRHELERLGQRLAVQPSELLRQYMLGQEQALDFASLPVAGGFHMGSYSDAYPVNEKQWRIVRALPAAGLFAVSGPPGTGKTTLVKEMIADALVRKARLILEQWDAPWTEVDKGQYRAYHQSPLKGTNPYSMVIASTNNNAVDNIGLELSREIPYLSDRLAHALERDSDSGAGAESSAEGTFCARLGKHANREAFQREKLEPLLRGLEQAVFDEGDANAACERFNTVLEHQQQLNEGVNRLWSGVRKAIEQGELEAGGDLRAGVRAAEERLAALTQAREHRMLVQAEWMLVELERADEQVALEREQEELAITIGQQEELRRQAYRDLDRYGKWKRLPNRLFNFLPGRRAFLRENPSEAYIRDTRIQPATEAMDRSQRRRLEGGERLAACRSELDAARIRIQEEEREMNALGEQTAAAQAALRELGMLRELEQRLDLELGLGGGSSARTLHQLANAPAILQLRKQLFDASLAVLEQYVVKNSAVILHNLSMVMEEQKWFKRFYSHDGVRLDQYQKAIRAVWETFFLCFPVVTTTLHSFSAQTFHPLHELFDLLFVDEAGQIMPHYLCAPLYRARRAVIVGDPEQLEPVRTFTKNLIEHSEVDEARQETTCVLRNSAQDYADRGGIYYERMGEKQKGVILNEHRRCEATIMAFSNRYVYESVLRLMRPDDQDKPFGANLVGFDIRGLKEGQAHRNTAEVAACRTIVDMLVQQFGAEIKREIGIITPFAAQAKLLRSSLPGIEAGTVHTFQGREKRIILLSTVIDGIHPRNAGLSGVVGNKPNMLNVALSRAKDQFILVGNIEAGLSSGNYLAKVVGIIRQQGAIYSLYNQAYEEERNANWRTTAYAVYQTERAPAGVDSRLQETMERLLQANVLLGPNAHYELLLQALAYSRRSLGIVSPWLNGDVLNSHFFVQLSAAQERQVEVKVQFGYNRSAYSLDQIDKIVELDNGSYRNKIHTVAAARQLHSRLGGHFVYKPPLHTKLLLLDDQILFIGSHNWLSNAGKQAREEISYRVTDKLTIAYVKKRFAL</sequence>
<dbReference type="GO" id="GO:0005524">
    <property type="term" value="F:ATP binding"/>
    <property type="evidence" value="ECO:0007669"/>
    <property type="project" value="UniProtKB-KW"/>
</dbReference>
<dbReference type="InterPro" id="IPR041677">
    <property type="entry name" value="DNA2/NAM7_AAA_11"/>
</dbReference>
<evidence type="ECO:0000256" key="6">
    <source>
        <dbReference type="SAM" id="Coils"/>
    </source>
</evidence>
<comment type="caution">
    <text evidence="8">The sequence shown here is derived from an EMBL/GenBank/DDBJ whole genome shotgun (WGS) entry which is preliminary data.</text>
</comment>
<dbReference type="Pfam" id="PF13086">
    <property type="entry name" value="AAA_11"/>
    <property type="match status" value="1"/>
</dbReference>
<dbReference type="Pfam" id="PF13091">
    <property type="entry name" value="PLDc_2"/>
    <property type="match status" value="1"/>
</dbReference>
<dbReference type="PANTHER" id="PTHR43788:SF8">
    <property type="entry name" value="DNA-BINDING PROTEIN SMUBP-2"/>
    <property type="match status" value="1"/>
</dbReference>
<feature type="domain" description="PLD phosphodiesterase" evidence="7">
    <location>
        <begin position="1233"/>
        <end position="1260"/>
    </location>
</feature>
<proteinExistence type="inferred from homology"/>
<evidence type="ECO:0000313" key="9">
    <source>
        <dbReference type="Proteomes" id="UP000621560"/>
    </source>
</evidence>
<dbReference type="Gene3D" id="3.30.870.10">
    <property type="entry name" value="Endonuclease Chain A"/>
    <property type="match status" value="1"/>
</dbReference>
<gene>
    <name evidence="8" type="ORF">IDH44_15620</name>
</gene>
<accession>A0A927BTQ6</accession>
<evidence type="ECO:0000259" key="7">
    <source>
        <dbReference type="PROSITE" id="PS50035"/>
    </source>
</evidence>
<dbReference type="InterPro" id="IPR047187">
    <property type="entry name" value="SF1_C_Upf1"/>
</dbReference>
<dbReference type="RefSeq" id="WP_190919205.1">
    <property type="nucleotide sequence ID" value="NZ_JACXIZ010000026.1"/>
</dbReference>
<evidence type="ECO:0000256" key="3">
    <source>
        <dbReference type="ARBA" id="ARBA00022801"/>
    </source>
</evidence>
<name>A0A927BTQ6_9BACL</name>
<keyword evidence="6" id="KW-0175">Coiled coil</keyword>
<evidence type="ECO:0000256" key="5">
    <source>
        <dbReference type="ARBA" id="ARBA00022840"/>
    </source>
</evidence>
<keyword evidence="4" id="KW-0347">Helicase</keyword>
<dbReference type="GO" id="GO:0003678">
    <property type="term" value="F:DNA helicase activity"/>
    <property type="evidence" value="ECO:0007669"/>
    <property type="project" value="UniProtKB-ARBA"/>
</dbReference>
<keyword evidence="3" id="KW-0378">Hydrolase</keyword>
<comment type="similarity">
    <text evidence="1">Belongs to the DNA2/NAM7 helicase family.</text>
</comment>
<dbReference type="CDD" id="cd18808">
    <property type="entry name" value="SF1_C_Upf1"/>
    <property type="match status" value="1"/>
</dbReference>